<dbReference type="InParanoid" id="A0A165HBY2"/>
<name>A0A165HBY2_9BASI</name>
<evidence type="ECO:0000259" key="1">
    <source>
        <dbReference type="Pfam" id="PF03644"/>
    </source>
</evidence>
<dbReference type="Proteomes" id="UP000076842">
    <property type="component" value="Unassembled WGS sequence"/>
</dbReference>
<dbReference type="OrthoDB" id="284473at2759"/>
<accession>A0A165HBY2</accession>
<dbReference type="GO" id="GO:0005829">
    <property type="term" value="C:cytosol"/>
    <property type="evidence" value="ECO:0007669"/>
    <property type="project" value="UniProtKB-SubCell"/>
</dbReference>
<dbReference type="PANTHER" id="PTHR13246:SF1">
    <property type="entry name" value="CYTOSOLIC ENDO-BETA-N-ACETYLGLUCOSAMINIDASE"/>
    <property type="match status" value="1"/>
</dbReference>
<dbReference type="Pfam" id="PF03644">
    <property type="entry name" value="Glyco_hydro_85"/>
    <property type="match status" value="1"/>
</dbReference>
<organism evidence="2 3">
    <name type="scientific">Calocera cornea HHB12733</name>
    <dbReference type="NCBI Taxonomy" id="1353952"/>
    <lineage>
        <taxon>Eukaryota</taxon>
        <taxon>Fungi</taxon>
        <taxon>Dikarya</taxon>
        <taxon>Basidiomycota</taxon>
        <taxon>Agaricomycotina</taxon>
        <taxon>Dacrymycetes</taxon>
        <taxon>Dacrymycetales</taxon>
        <taxon>Dacrymycetaceae</taxon>
        <taxon>Calocera</taxon>
    </lineage>
</organism>
<reference evidence="2 3" key="1">
    <citation type="journal article" date="2016" name="Mol. Biol. Evol.">
        <title>Comparative Genomics of Early-Diverging Mushroom-Forming Fungi Provides Insights into the Origins of Lignocellulose Decay Capabilities.</title>
        <authorList>
            <person name="Nagy L.G."/>
            <person name="Riley R."/>
            <person name="Tritt A."/>
            <person name="Adam C."/>
            <person name="Daum C."/>
            <person name="Floudas D."/>
            <person name="Sun H."/>
            <person name="Yadav J.S."/>
            <person name="Pangilinan J."/>
            <person name="Larsson K.H."/>
            <person name="Matsuura K."/>
            <person name="Barry K."/>
            <person name="Labutti K."/>
            <person name="Kuo R."/>
            <person name="Ohm R.A."/>
            <person name="Bhattacharya S.S."/>
            <person name="Shirouzu T."/>
            <person name="Yoshinaga Y."/>
            <person name="Martin F.M."/>
            <person name="Grigoriev I.V."/>
            <person name="Hibbett D.S."/>
        </authorList>
    </citation>
    <scope>NUCLEOTIDE SEQUENCE [LARGE SCALE GENOMIC DNA]</scope>
    <source>
        <strain evidence="2 3">HHB12733</strain>
    </source>
</reference>
<sequence>MPYTPPGLVSILKSYPNHPAYFDNLVDLDAYLADLPKPIPPPGHPLRSRTVPRNKGKLCVCHDMAGGYPDDAHNPMWTFQWWALADTFIYFSHHRVSPPPREWINAGHRQGSKVLGTLILESTTDRYRILTGTDTASISEETNSISKKYADSLIDLCELRGFDGYLLNFEVPYENAKNARLLGAWVAYLRSESARRLGPDRSVIMWYDSVTVDGSLSWQNTLNQRNSAFFIGSNSFFTNYNYGNSTIPAAKNFLENLVGDTRPASDVSWGIDMWGRGTYEGGGYRACLALNTIEPGLAPPQRGFSASVFAPAYLWEDDVFKPHDRPSWWARDTLLWVGRSTAEETKDDLQRLNTDPQKQLSASDFKPLKEYFPFQPQTLPFATNFSLGAGTFFNVQGSQIQPKLLWSDHEWVAPLPDLAVPCSMATSEKGPLVILESAWIEEASKVWTGGHSFQLSCSKFKKELGLLFAPLVTVDLKSGPEYGCVTMFEVTWYQATSAGSHVAGLKVTEAGKRRAPSYNTDVIPVTQNGWFKTIAFFKELSGKVQFGADLDYRADPSSPVIIGAISVRAVSGTVAGNDYIPNRTYIDTTALTFKFSQSGSDYTGTLLWSGNIRPPVSDGSMTNPAWPTICETTLNEDELTYEVTTYLVAGQGARTAMAWGTTSEGRQTISWSNKQTRDQIDEVESKGGFVLFKVQALDGAGWYAGSPAEIWVSFSQRKRLQ</sequence>
<keyword evidence="3" id="KW-1185">Reference proteome</keyword>
<feature type="domain" description="Cytosolic endo-beta-N-acetylglucosaminidase TIM barrel" evidence="1">
    <location>
        <begin position="73"/>
        <end position="392"/>
    </location>
</feature>
<evidence type="ECO:0000313" key="3">
    <source>
        <dbReference type="Proteomes" id="UP000076842"/>
    </source>
</evidence>
<proteinExistence type="predicted"/>
<dbReference type="Gene3D" id="2.60.120.260">
    <property type="entry name" value="Galactose-binding domain-like"/>
    <property type="match status" value="1"/>
</dbReference>
<dbReference type="AlphaFoldDB" id="A0A165HBY2"/>
<evidence type="ECO:0000313" key="2">
    <source>
        <dbReference type="EMBL" id="KZT59097.1"/>
    </source>
</evidence>
<gene>
    <name evidence="2" type="ORF">CALCODRAFT_494142</name>
</gene>
<dbReference type="InterPro" id="IPR005201">
    <property type="entry name" value="TIM_ENGase"/>
</dbReference>
<keyword evidence="2" id="KW-0378">Hydrolase</keyword>
<dbReference type="Gene3D" id="3.20.20.80">
    <property type="entry name" value="Glycosidases"/>
    <property type="match status" value="1"/>
</dbReference>
<dbReference type="PANTHER" id="PTHR13246">
    <property type="entry name" value="ENDO BETA N-ACETYLGLUCOSAMINIDASE"/>
    <property type="match status" value="1"/>
</dbReference>
<dbReference type="InterPro" id="IPR032979">
    <property type="entry name" value="ENGase"/>
</dbReference>
<protein>
    <submittedName>
        <fullName evidence="2">Glycoside hydrolase family 85 protein</fullName>
    </submittedName>
</protein>
<dbReference type="STRING" id="1353952.A0A165HBY2"/>
<dbReference type="GO" id="GO:0033925">
    <property type="term" value="F:mannosyl-glycoprotein endo-beta-N-acetylglucosaminidase activity"/>
    <property type="evidence" value="ECO:0007669"/>
    <property type="project" value="UniProtKB-EC"/>
</dbReference>
<dbReference type="EMBL" id="KV423944">
    <property type="protein sequence ID" value="KZT59097.1"/>
    <property type="molecule type" value="Genomic_DNA"/>
</dbReference>